<dbReference type="Proteomes" id="UP000023435">
    <property type="component" value="Unassembled WGS sequence"/>
</dbReference>
<comment type="caution">
    <text evidence="1">The sequence shown here is derived from an EMBL/GenBank/DDBJ whole genome shotgun (WGS) entry which is preliminary data.</text>
</comment>
<gene>
    <name evidence="1" type="ORF">AZ78_4136</name>
</gene>
<accession>A0A108UCF3</accession>
<protein>
    <submittedName>
        <fullName evidence="1">Uncharacterized protein</fullName>
    </submittedName>
</protein>
<proteinExistence type="predicted"/>
<evidence type="ECO:0000313" key="2">
    <source>
        <dbReference type="Proteomes" id="UP000023435"/>
    </source>
</evidence>
<dbReference type="EMBL" id="JAJA02000001">
    <property type="protein sequence ID" value="KWS06580.1"/>
    <property type="molecule type" value="Genomic_DNA"/>
</dbReference>
<reference evidence="1 2" key="1">
    <citation type="journal article" date="2014" name="Genome Announc.">
        <title>Draft Genome Sequence of Lysobacter capsici AZ78, a Bacterium Antagonistic to Plant-Pathogenic Oomycetes.</title>
        <authorList>
            <person name="Puopolo G."/>
            <person name="Sonego P."/>
            <person name="Engelen K."/>
            <person name="Pertot I."/>
        </authorList>
    </citation>
    <scope>NUCLEOTIDE SEQUENCE [LARGE SCALE GENOMIC DNA]</scope>
    <source>
        <strain evidence="1 2">AZ78</strain>
    </source>
</reference>
<keyword evidence="2" id="KW-1185">Reference proteome</keyword>
<name>A0A108UCF3_9GAMM</name>
<sequence>MSIAQHGRICSDDIPHIGEVPSGVDIAYFDRSAFAALDRDDLAGKRGQYEASVLTGTDMVERPSDYRIQTLGSDPLHA</sequence>
<dbReference type="AlphaFoldDB" id="A0A108UCF3"/>
<organism evidence="1 2">
    <name type="scientific">Lysobacter capsici AZ78</name>
    <dbReference type="NCBI Taxonomy" id="1444315"/>
    <lineage>
        <taxon>Bacteria</taxon>
        <taxon>Pseudomonadati</taxon>
        <taxon>Pseudomonadota</taxon>
        <taxon>Gammaproteobacteria</taxon>
        <taxon>Lysobacterales</taxon>
        <taxon>Lysobacteraceae</taxon>
        <taxon>Lysobacter</taxon>
    </lineage>
</organism>
<evidence type="ECO:0000313" key="1">
    <source>
        <dbReference type="EMBL" id="KWS06580.1"/>
    </source>
</evidence>